<dbReference type="GO" id="GO:0017000">
    <property type="term" value="P:antibiotic biosynthetic process"/>
    <property type="evidence" value="ECO:0007669"/>
    <property type="project" value="UniProtKB-ARBA"/>
</dbReference>
<dbReference type="InterPro" id="IPR010610">
    <property type="entry name" value="EryCIII-like_C"/>
</dbReference>
<proteinExistence type="predicted"/>
<dbReference type="PANTHER" id="PTHR48050">
    <property type="entry name" value="STEROL 3-BETA-GLUCOSYLTRANSFERASE"/>
    <property type="match status" value="1"/>
</dbReference>
<dbReference type="GO" id="GO:0016758">
    <property type="term" value="F:hexosyltransferase activity"/>
    <property type="evidence" value="ECO:0007669"/>
    <property type="project" value="UniProtKB-ARBA"/>
</dbReference>
<dbReference type="CDD" id="cd03784">
    <property type="entry name" value="GT1_Gtf-like"/>
    <property type="match status" value="1"/>
</dbReference>
<dbReference type="Pfam" id="PF06722">
    <property type="entry name" value="EryCIII-like_C"/>
    <property type="match status" value="1"/>
</dbReference>
<feature type="domain" description="Erythromycin biosynthesis protein CIII-like C-terminal" evidence="1">
    <location>
        <begin position="268"/>
        <end position="396"/>
    </location>
</feature>
<evidence type="ECO:0000313" key="2">
    <source>
        <dbReference type="EMBL" id="XBO40994.1"/>
    </source>
</evidence>
<organism evidence="2">
    <name type="scientific">Alsobacter sp. KACC 23698</name>
    <dbReference type="NCBI Taxonomy" id="3149229"/>
    <lineage>
        <taxon>Bacteria</taxon>
        <taxon>Pseudomonadati</taxon>
        <taxon>Pseudomonadota</taxon>
        <taxon>Alphaproteobacteria</taxon>
        <taxon>Hyphomicrobiales</taxon>
        <taxon>Alsobacteraceae</taxon>
        <taxon>Alsobacter</taxon>
    </lineage>
</organism>
<protein>
    <submittedName>
        <fullName evidence="2">Nucleotide disphospho-sugar-binding domain-containing protein</fullName>
    </submittedName>
</protein>
<dbReference type="InterPro" id="IPR002213">
    <property type="entry name" value="UDP_glucos_trans"/>
</dbReference>
<sequence>MPTYAFFAPPFLGHLNPMAALARTLSARASRAVFLASPDAAARIRGMGLDALAVGGADGGPDLSAVERRMARPGGPWGVRATVRDMAASTDGLCRHAPDALRELAPAALVCDQLEPAGGLLARRLGLPLVSVANALPVNEEPDVPPPYVGWPYDPTQAGRRRNEGGRRVSAWLMTPLHDVIAGWADAWRLGPLRSVEDCLSPTAQVAQCVRGLDFPRRALPPGFAYAGPFRSVGEDGPRLEPDGDGRPLVYCSLGTLQGSRIGLFREVAAACAALDLRLVIAHGGRLSDGQVADLPGRPIAMAYAPQRAILCRAALAVCHAGFNTVLDALSFGVPLAVTPLGFEQPGTGARLERIGAGIVVRRRWGRFPVRDAIERLLGDDGCRDRARSVAAEIAQAGGVELACDIVEGAAAAAS</sequence>
<reference evidence="2" key="1">
    <citation type="submission" date="2024-05" db="EMBL/GenBank/DDBJ databases">
        <authorList>
            <person name="Kim S."/>
            <person name="Heo J."/>
            <person name="Choi H."/>
            <person name="Choi Y."/>
            <person name="Kwon S.-W."/>
            <person name="Kim Y."/>
        </authorList>
    </citation>
    <scope>NUCLEOTIDE SEQUENCE</scope>
    <source>
        <strain evidence="2">KACC 23698</strain>
    </source>
</reference>
<dbReference type="RefSeq" id="WP_406857847.1">
    <property type="nucleotide sequence ID" value="NZ_CP157484.1"/>
</dbReference>
<name>A0AAU7JLQ0_9HYPH</name>
<dbReference type="Gene3D" id="3.40.50.2000">
    <property type="entry name" value="Glycogen Phosphorylase B"/>
    <property type="match status" value="2"/>
</dbReference>
<dbReference type="GO" id="GO:0008194">
    <property type="term" value="F:UDP-glycosyltransferase activity"/>
    <property type="evidence" value="ECO:0007669"/>
    <property type="project" value="InterPro"/>
</dbReference>
<accession>A0AAU7JLQ0</accession>
<dbReference type="PANTHER" id="PTHR48050:SF13">
    <property type="entry name" value="STEROL 3-BETA-GLUCOSYLTRANSFERASE UGT80A2"/>
    <property type="match status" value="1"/>
</dbReference>
<evidence type="ECO:0000259" key="1">
    <source>
        <dbReference type="Pfam" id="PF06722"/>
    </source>
</evidence>
<dbReference type="AlphaFoldDB" id="A0AAU7JLQ0"/>
<dbReference type="SUPFAM" id="SSF53756">
    <property type="entry name" value="UDP-Glycosyltransferase/glycogen phosphorylase"/>
    <property type="match status" value="1"/>
</dbReference>
<gene>
    <name evidence="2" type="ORF">ABEG18_09615</name>
</gene>
<dbReference type="EMBL" id="CP157484">
    <property type="protein sequence ID" value="XBO40994.1"/>
    <property type="molecule type" value="Genomic_DNA"/>
</dbReference>
<dbReference type="InterPro" id="IPR050426">
    <property type="entry name" value="Glycosyltransferase_28"/>
</dbReference>